<dbReference type="CDD" id="cd06257">
    <property type="entry name" value="DnaJ"/>
    <property type="match status" value="1"/>
</dbReference>
<dbReference type="PROSITE" id="PS50076">
    <property type="entry name" value="DNAJ_2"/>
    <property type="match status" value="1"/>
</dbReference>
<sequence>MDPYKTLNSEMGDSMNTIRKNYYKKAMKMHPDKISKIDDSGMKQINDAYSLIGKNQKIRRNYDANTQQEISKSIDIIHGYSKDHDKKICCRCETLNSDNESLGEMFECITCGAVNYV</sequence>
<keyword evidence="3" id="KW-1185">Reference proteome</keyword>
<dbReference type="SUPFAM" id="SSF46565">
    <property type="entry name" value="Chaperone J-domain"/>
    <property type="match status" value="1"/>
</dbReference>
<dbReference type="InterPro" id="IPR036869">
    <property type="entry name" value="J_dom_sf"/>
</dbReference>
<accession>A0A177BBU2</accession>
<evidence type="ECO:0000313" key="2">
    <source>
        <dbReference type="EMBL" id="OAF71670.1"/>
    </source>
</evidence>
<evidence type="ECO:0000313" key="3">
    <source>
        <dbReference type="Proteomes" id="UP000078046"/>
    </source>
</evidence>
<dbReference type="Pfam" id="PF00226">
    <property type="entry name" value="DnaJ"/>
    <property type="match status" value="1"/>
</dbReference>
<dbReference type="SMART" id="SM00271">
    <property type="entry name" value="DnaJ"/>
    <property type="match status" value="1"/>
</dbReference>
<dbReference type="OrthoDB" id="445556at2759"/>
<dbReference type="Proteomes" id="UP000078046">
    <property type="component" value="Unassembled WGS sequence"/>
</dbReference>
<proteinExistence type="predicted"/>
<protein>
    <recommendedName>
        <fullName evidence="1">J domain-containing protein</fullName>
    </recommendedName>
</protein>
<reference evidence="2 3" key="1">
    <citation type="submission" date="2016-04" db="EMBL/GenBank/DDBJ databases">
        <title>The genome of Intoshia linei affirms orthonectids as highly simplified spiralians.</title>
        <authorList>
            <person name="Mikhailov K.V."/>
            <person name="Slusarev G.S."/>
            <person name="Nikitin M.A."/>
            <person name="Logacheva M.D."/>
            <person name="Penin A."/>
            <person name="Aleoshin V."/>
            <person name="Panchin Y.V."/>
        </authorList>
    </citation>
    <scope>NUCLEOTIDE SEQUENCE [LARGE SCALE GENOMIC DNA]</scope>
    <source>
        <strain evidence="2">Intl2013</strain>
        <tissue evidence="2">Whole animal</tissue>
    </source>
</reference>
<gene>
    <name evidence="2" type="ORF">A3Q56_00557</name>
</gene>
<dbReference type="InterPro" id="IPR001623">
    <property type="entry name" value="DnaJ_domain"/>
</dbReference>
<organism evidence="2 3">
    <name type="scientific">Intoshia linei</name>
    <dbReference type="NCBI Taxonomy" id="1819745"/>
    <lineage>
        <taxon>Eukaryota</taxon>
        <taxon>Metazoa</taxon>
        <taxon>Spiralia</taxon>
        <taxon>Lophotrochozoa</taxon>
        <taxon>Mesozoa</taxon>
        <taxon>Orthonectida</taxon>
        <taxon>Rhopaluridae</taxon>
        <taxon>Intoshia</taxon>
    </lineage>
</organism>
<feature type="domain" description="J" evidence="1">
    <location>
        <begin position="2"/>
        <end position="66"/>
    </location>
</feature>
<name>A0A177BBU2_9BILA</name>
<dbReference type="EMBL" id="LWCA01000032">
    <property type="protein sequence ID" value="OAF71670.1"/>
    <property type="molecule type" value="Genomic_DNA"/>
</dbReference>
<evidence type="ECO:0000259" key="1">
    <source>
        <dbReference type="PROSITE" id="PS50076"/>
    </source>
</evidence>
<dbReference type="AlphaFoldDB" id="A0A177BBU2"/>
<dbReference type="Gene3D" id="1.10.287.110">
    <property type="entry name" value="DnaJ domain"/>
    <property type="match status" value="1"/>
</dbReference>
<comment type="caution">
    <text evidence="2">The sequence shown here is derived from an EMBL/GenBank/DDBJ whole genome shotgun (WGS) entry which is preliminary data.</text>
</comment>